<comment type="caution">
    <text evidence="2">The sequence shown here is derived from an EMBL/GenBank/DDBJ whole genome shotgun (WGS) entry which is preliminary data.</text>
</comment>
<feature type="transmembrane region" description="Helical" evidence="1">
    <location>
        <begin position="12"/>
        <end position="31"/>
    </location>
</feature>
<keyword evidence="1" id="KW-1133">Transmembrane helix</keyword>
<dbReference type="EMBL" id="AWFG01000019">
    <property type="protein sequence ID" value="KCZ58820.1"/>
    <property type="molecule type" value="Genomic_DNA"/>
</dbReference>
<dbReference type="Proteomes" id="UP000027190">
    <property type="component" value="Unassembled WGS sequence"/>
</dbReference>
<gene>
    <name evidence="2" type="ORF">HY30_03535</name>
</gene>
<feature type="transmembrane region" description="Helical" evidence="1">
    <location>
        <begin position="108"/>
        <end position="125"/>
    </location>
</feature>
<name>A0A062UCM7_9PROT</name>
<organism evidence="2 3">
    <name type="scientific">Hyphomonas chukchiensis</name>
    <dbReference type="NCBI Taxonomy" id="1280947"/>
    <lineage>
        <taxon>Bacteria</taxon>
        <taxon>Pseudomonadati</taxon>
        <taxon>Pseudomonadota</taxon>
        <taxon>Alphaproteobacteria</taxon>
        <taxon>Hyphomonadales</taxon>
        <taxon>Hyphomonadaceae</taxon>
        <taxon>Hyphomonas</taxon>
    </lineage>
</organism>
<feature type="transmembrane region" description="Helical" evidence="1">
    <location>
        <begin position="159"/>
        <end position="175"/>
    </location>
</feature>
<feature type="transmembrane region" description="Helical" evidence="1">
    <location>
        <begin position="307"/>
        <end position="328"/>
    </location>
</feature>
<sequence>MTRQSLRLSNLPGFAIPAILFLVTVIAYLAFYHDFILSTFLIEDDNRHLARGIFHQVETVNDSPGKFYVIMLGSLTGSIAFVKSLTLVFFGLSAAFIYLVLKPLIDSRLLRAGVALFITTFPVAVDQPYFLTGAHPTMGVAMVMGALAWVTLSLHSGRRINAALVGAVIISVVAFRFSPTMFLMPIAPALWAAAGVLVGKLGRKYLLFYCVPVILLGVLLAWLGYQTAHYTSNSNWSSAPEASVFTNLIKAVTQPFLRLKGHFGAAFVVYSALAFVMVGLSAISAIRVGRAFNARKGPLTEPDRMRLFVFLACAIAGGLAFGPSALAANFLDRYSVTVVFFTSLGLAAFASMSLPRTAPRVLMGIAAILLVASAWNMSIRSDAAYLRHGRALATHQQMSQIAHRDAALWPQNAQVVFLLGTGEGTTTGGLNHWSTWYVRALAGRDDLLGLVGFDKWATEDPFVDAYRDHGDEYWNANHSRRLKMVGLERDRPTFVYYIKRGDALPEAIPVAFPAGDHLVVMAPGETRASVGDARPTGPVPATAFLWRPAQKGFVSRAGCAGEFPAARVPKDVRTYSTAGGERHDMRAGIPEGACFSLEIVGRPATPVTGPIANTINTPPMPMLGNALAVSQKDTYYSVILRDTGEEVRLVHGGDDQTFRIVIYGKAGRWAEMYAGGYSYPLPVSILKDGLLLGKGFRERSWAGALTLALAVDGDWKPGMLDVKDERDARLE</sequence>
<dbReference type="AlphaFoldDB" id="A0A062UCM7"/>
<dbReference type="STRING" id="1280947.HY30_03535"/>
<keyword evidence="1" id="KW-0472">Membrane</keyword>
<evidence type="ECO:0008006" key="4">
    <source>
        <dbReference type="Google" id="ProtNLM"/>
    </source>
</evidence>
<evidence type="ECO:0000313" key="3">
    <source>
        <dbReference type="Proteomes" id="UP000027190"/>
    </source>
</evidence>
<protein>
    <recommendedName>
        <fullName evidence="4">Glycosyltransferase RgtA/B/C/D-like domain-containing protein</fullName>
    </recommendedName>
</protein>
<feature type="transmembrane region" description="Helical" evidence="1">
    <location>
        <begin position="263"/>
        <end position="286"/>
    </location>
</feature>
<feature type="transmembrane region" description="Helical" evidence="1">
    <location>
        <begin position="181"/>
        <end position="199"/>
    </location>
</feature>
<evidence type="ECO:0000313" key="2">
    <source>
        <dbReference type="EMBL" id="KCZ58820.1"/>
    </source>
</evidence>
<feature type="transmembrane region" description="Helical" evidence="1">
    <location>
        <begin position="206"/>
        <end position="225"/>
    </location>
</feature>
<proteinExistence type="predicted"/>
<dbReference type="PATRIC" id="fig|1280947.3.peg.1582"/>
<accession>A0A062UCM7</accession>
<evidence type="ECO:0000256" key="1">
    <source>
        <dbReference type="SAM" id="Phobius"/>
    </source>
</evidence>
<reference evidence="2 3" key="1">
    <citation type="journal article" date="2014" name="Antonie Van Leeuwenhoek">
        <title>Hyphomonas beringensis sp. nov. and Hyphomonas chukchiensis sp. nov., isolated from surface seawater of the Bering Sea and Chukchi Sea.</title>
        <authorList>
            <person name="Li C."/>
            <person name="Lai Q."/>
            <person name="Li G."/>
            <person name="Dong C."/>
            <person name="Wang J."/>
            <person name="Liao Y."/>
            <person name="Shao Z."/>
        </authorList>
    </citation>
    <scope>NUCLEOTIDE SEQUENCE [LARGE SCALE GENOMIC DNA]</scope>
    <source>
        <strain evidence="2 3">BH-BN04-4</strain>
    </source>
</reference>
<feature type="transmembrane region" description="Helical" evidence="1">
    <location>
        <begin position="68"/>
        <end position="101"/>
    </location>
</feature>
<feature type="transmembrane region" description="Helical" evidence="1">
    <location>
        <begin position="334"/>
        <end position="354"/>
    </location>
</feature>
<feature type="transmembrane region" description="Helical" evidence="1">
    <location>
        <begin position="131"/>
        <end position="152"/>
    </location>
</feature>
<feature type="transmembrane region" description="Helical" evidence="1">
    <location>
        <begin position="361"/>
        <end position="378"/>
    </location>
</feature>
<keyword evidence="3" id="KW-1185">Reference proteome</keyword>
<keyword evidence="1" id="KW-0812">Transmembrane</keyword>
<dbReference type="RefSeq" id="WP_034738789.1">
    <property type="nucleotide sequence ID" value="NZ_AWFG01000019.1"/>
</dbReference>